<name>A0A6J4NJC2_9RHOB</name>
<proteinExistence type="predicted"/>
<feature type="non-terminal residue" evidence="2">
    <location>
        <position position="1"/>
    </location>
</feature>
<dbReference type="EMBL" id="CADCUU010000035">
    <property type="protein sequence ID" value="CAA9386662.1"/>
    <property type="molecule type" value="Genomic_DNA"/>
</dbReference>
<protein>
    <submittedName>
        <fullName evidence="2">Mobile element protein</fullName>
    </submittedName>
</protein>
<accession>A0A6J4NJC2</accession>
<feature type="region of interest" description="Disordered" evidence="1">
    <location>
        <begin position="1"/>
        <end position="77"/>
    </location>
</feature>
<dbReference type="AlphaFoldDB" id="A0A6J4NJC2"/>
<evidence type="ECO:0000313" key="2">
    <source>
        <dbReference type="EMBL" id="CAA9386662.1"/>
    </source>
</evidence>
<feature type="non-terminal residue" evidence="2">
    <location>
        <position position="77"/>
    </location>
</feature>
<evidence type="ECO:0000256" key="1">
    <source>
        <dbReference type="SAM" id="MobiDB-lite"/>
    </source>
</evidence>
<gene>
    <name evidence="2" type="ORF">AVDCRST_MAG15-208</name>
</gene>
<reference evidence="2" key="1">
    <citation type="submission" date="2020-02" db="EMBL/GenBank/DDBJ databases">
        <authorList>
            <person name="Meier V. D."/>
        </authorList>
    </citation>
    <scope>NUCLEOTIDE SEQUENCE</scope>
    <source>
        <strain evidence="2">AVDCRST_MAG15</strain>
    </source>
</reference>
<sequence>DHQDPGAGRRARQPHRLPPAARTSPRPARHGGADRRSEVRPASRRPGVRCELAARCAQRGGDRASHTPEIQPPASGR</sequence>
<organism evidence="2">
    <name type="scientific">uncultured Rubellimicrobium sp</name>
    <dbReference type="NCBI Taxonomy" id="543078"/>
    <lineage>
        <taxon>Bacteria</taxon>
        <taxon>Pseudomonadati</taxon>
        <taxon>Pseudomonadota</taxon>
        <taxon>Alphaproteobacteria</taxon>
        <taxon>Rhodobacterales</taxon>
        <taxon>Roseobacteraceae</taxon>
        <taxon>Rubellimicrobium</taxon>
        <taxon>environmental samples</taxon>
    </lineage>
</organism>
<feature type="compositionally biased region" description="Basic and acidic residues" evidence="1">
    <location>
        <begin position="31"/>
        <end position="41"/>
    </location>
</feature>